<dbReference type="SUPFAM" id="SSF55874">
    <property type="entry name" value="ATPase domain of HSP90 chaperone/DNA topoisomerase II/histidine kinase"/>
    <property type="match status" value="1"/>
</dbReference>
<dbReference type="Pfam" id="PF13589">
    <property type="entry name" value="HATPase_c_3"/>
    <property type="match status" value="1"/>
</dbReference>
<dbReference type="KEGG" id="acae:HYG86_11130"/>
<keyword evidence="1" id="KW-0067">ATP-binding</keyword>
<reference evidence="1 2" key="1">
    <citation type="submission" date="2020-07" db="EMBL/GenBank/DDBJ databases">
        <title>Alkalicella. sp. LB2 genome.</title>
        <authorList>
            <person name="Postec A."/>
            <person name="Quemeneur M."/>
        </authorList>
    </citation>
    <scope>NUCLEOTIDE SEQUENCE [LARGE SCALE GENOMIC DNA]</scope>
    <source>
        <strain evidence="1 2">LB2</strain>
    </source>
</reference>
<dbReference type="RefSeq" id="WP_213165639.1">
    <property type="nucleotide sequence ID" value="NZ_CP058559.1"/>
</dbReference>
<keyword evidence="1" id="KW-0547">Nucleotide-binding</keyword>
<dbReference type="InterPro" id="IPR036890">
    <property type="entry name" value="HATPase_C_sf"/>
</dbReference>
<name>A0A7G9W9B3_ALKCA</name>
<sequence>MKSEKKKIQGIVKELISNSLNAEAEDVNVSVNRRAGKTIIIVQDDGKGMDEETVQKVYELLNQPRRDELEDYYGGLAGNSMTASGLNIVGMLIDEAKVESEINKGTKVTVIRYKK</sequence>
<protein>
    <submittedName>
        <fullName evidence="1">ATP-binding protein</fullName>
    </submittedName>
</protein>
<organism evidence="1 2">
    <name type="scientific">Alkalicella caledoniensis</name>
    <dbReference type="NCBI Taxonomy" id="2731377"/>
    <lineage>
        <taxon>Bacteria</taxon>
        <taxon>Bacillati</taxon>
        <taxon>Bacillota</taxon>
        <taxon>Clostridia</taxon>
        <taxon>Eubacteriales</taxon>
        <taxon>Proteinivoracaceae</taxon>
        <taxon>Alkalicella</taxon>
    </lineage>
</organism>
<dbReference type="GO" id="GO:0005524">
    <property type="term" value="F:ATP binding"/>
    <property type="evidence" value="ECO:0007669"/>
    <property type="project" value="UniProtKB-KW"/>
</dbReference>
<proteinExistence type="predicted"/>
<dbReference type="Proteomes" id="UP000516160">
    <property type="component" value="Chromosome"/>
</dbReference>
<evidence type="ECO:0000313" key="1">
    <source>
        <dbReference type="EMBL" id="QNO15275.1"/>
    </source>
</evidence>
<evidence type="ECO:0000313" key="2">
    <source>
        <dbReference type="Proteomes" id="UP000516160"/>
    </source>
</evidence>
<dbReference type="AlphaFoldDB" id="A0A7G9W9B3"/>
<gene>
    <name evidence="1" type="ORF">HYG86_11130</name>
</gene>
<keyword evidence="2" id="KW-1185">Reference proteome</keyword>
<accession>A0A7G9W9B3</accession>
<dbReference type="EMBL" id="CP058559">
    <property type="protein sequence ID" value="QNO15275.1"/>
    <property type="molecule type" value="Genomic_DNA"/>
</dbReference>
<dbReference type="Gene3D" id="3.30.565.10">
    <property type="entry name" value="Histidine kinase-like ATPase, C-terminal domain"/>
    <property type="match status" value="1"/>
</dbReference>